<keyword evidence="8" id="KW-0969">Cilium</keyword>
<name>A0ABS8HP55_9FIRM</name>
<feature type="transmembrane region" description="Helical" evidence="6">
    <location>
        <begin position="53"/>
        <end position="74"/>
    </location>
</feature>
<dbReference type="InterPro" id="IPR022781">
    <property type="entry name" value="Flagellar_biosynth_FliO"/>
</dbReference>
<accession>A0ABS8HP55</accession>
<dbReference type="EMBL" id="JAJHJB010000006">
    <property type="protein sequence ID" value="MCC5464960.1"/>
    <property type="molecule type" value="Genomic_DNA"/>
</dbReference>
<protein>
    <submittedName>
        <fullName evidence="8">Flagellar biosynthetic protein FliO</fullName>
    </submittedName>
</protein>
<feature type="chain" id="PRO_5046545188" evidence="7">
    <location>
        <begin position="30"/>
        <end position="187"/>
    </location>
</feature>
<keyword evidence="2" id="KW-1003">Cell membrane</keyword>
<evidence type="ECO:0000313" key="8">
    <source>
        <dbReference type="EMBL" id="MCC5464960.1"/>
    </source>
</evidence>
<evidence type="ECO:0000256" key="1">
    <source>
        <dbReference type="ARBA" id="ARBA00004236"/>
    </source>
</evidence>
<dbReference type="Pfam" id="PF04347">
    <property type="entry name" value="FliO"/>
    <property type="match status" value="1"/>
</dbReference>
<evidence type="ECO:0000256" key="3">
    <source>
        <dbReference type="ARBA" id="ARBA00022692"/>
    </source>
</evidence>
<keyword evidence="3 6" id="KW-0812">Transmembrane</keyword>
<evidence type="ECO:0000256" key="5">
    <source>
        <dbReference type="ARBA" id="ARBA00023136"/>
    </source>
</evidence>
<gene>
    <name evidence="8" type="ORF">LMF89_06255</name>
</gene>
<keyword evidence="7" id="KW-0732">Signal</keyword>
<organism evidence="8 9">
    <name type="scientific">Pelosinus baikalensis</name>
    <dbReference type="NCBI Taxonomy" id="2892015"/>
    <lineage>
        <taxon>Bacteria</taxon>
        <taxon>Bacillati</taxon>
        <taxon>Bacillota</taxon>
        <taxon>Negativicutes</taxon>
        <taxon>Selenomonadales</taxon>
        <taxon>Sporomusaceae</taxon>
        <taxon>Pelosinus</taxon>
    </lineage>
</organism>
<evidence type="ECO:0000256" key="2">
    <source>
        <dbReference type="ARBA" id="ARBA00022475"/>
    </source>
</evidence>
<evidence type="ECO:0000256" key="6">
    <source>
        <dbReference type="SAM" id="Phobius"/>
    </source>
</evidence>
<evidence type="ECO:0000256" key="7">
    <source>
        <dbReference type="SAM" id="SignalP"/>
    </source>
</evidence>
<feature type="signal peptide" evidence="7">
    <location>
        <begin position="1"/>
        <end position="29"/>
    </location>
</feature>
<dbReference type="Proteomes" id="UP001165492">
    <property type="component" value="Unassembled WGS sequence"/>
</dbReference>
<comment type="caution">
    <text evidence="8">The sequence shown here is derived from an EMBL/GenBank/DDBJ whole genome shotgun (WGS) entry which is preliminary data.</text>
</comment>
<comment type="subcellular location">
    <subcellularLocation>
        <location evidence="1">Cell membrane</location>
    </subcellularLocation>
</comment>
<evidence type="ECO:0000256" key="4">
    <source>
        <dbReference type="ARBA" id="ARBA00022989"/>
    </source>
</evidence>
<keyword evidence="4 6" id="KW-1133">Transmembrane helix</keyword>
<proteinExistence type="predicted"/>
<reference evidence="8" key="1">
    <citation type="submission" date="2021-11" db="EMBL/GenBank/DDBJ databases">
        <title>Description of a new species Pelosinus isolated from the bottom sediments of Lake Baikal.</title>
        <authorList>
            <person name="Zakharyuk A."/>
        </authorList>
    </citation>
    <scope>NUCLEOTIDE SEQUENCE</scope>
    <source>
        <strain evidence="8">Bkl1</strain>
    </source>
</reference>
<evidence type="ECO:0000313" key="9">
    <source>
        <dbReference type="Proteomes" id="UP001165492"/>
    </source>
</evidence>
<keyword evidence="8" id="KW-0282">Flagellum</keyword>
<keyword evidence="9" id="KW-1185">Reference proteome</keyword>
<keyword evidence="8" id="KW-0966">Cell projection</keyword>
<sequence>MNKNKYRVFWRLFLLLFCIGIFFNGQVYAAESNGDYLQYQEPKPVTSTSWLSTVSYVLSLLITFAAVIGLAYFASRFLGKKLGSLSASGSSRIINTLSFGTNRAVYTVEIAGKFLVLGVTDHAITVLQEITNPEEIEKMKAEQLTVPINQFDTIFQKQLASLQRFSQTFPTAFGDMQSKQKHESGKR</sequence>
<dbReference type="RefSeq" id="WP_229534367.1">
    <property type="nucleotide sequence ID" value="NZ_JAJHJB010000006.1"/>
</dbReference>
<keyword evidence="5 6" id="KW-0472">Membrane</keyword>